<evidence type="ECO:0000256" key="4">
    <source>
        <dbReference type="ARBA" id="ARBA00022723"/>
    </source>
</evidence>
<comment type="similarity">
    <text evidence="2">Belongs to the class-V pyridoxal-phosphate-dependent aminotransferase family. NifS/IscS subfamily.</text>
</comment>
<reference evidence="11" key="1">
    <citation type="submission" date="2023-03" db="EMBL/GenBank/DDBJ databases">
        <authorList>
            <person name="Steffen K."/>
            <person name="Cardenas P."/>
        </authorList>
    </citation>
    <scope>NUCLEOTIDE SEQUENCE</scope>
</reference>
<keyword evidence="7" id="KW-0411">Iron-sulfur</keyword>
<dbReference type="InterPro" id="IPR015422">
    <property type="entry name" value="PyrdxlP-dep_Trfase_small"/>
</dbReference>
<sequence length="284" mass="30502">MNPVYLDYNATTPVDPSVAEAMLPYIYEHFGNPSSGHLYGRNANEGVNVARNQVAEMLGCHADELIFTSGGTESNNYAIKGAMSANRSRGDHMITSAVEHPAVIEVCKFLEAQGYRVTYLPVDQYGMVDPGQVEEAITPQTTLISIMHANNEVGTIEPIEEIAEIAHRHGVLLHADCAQSVGKIPARVDDLGVDLLSIAGHKLYAPKGIGALYIRNGISLEKQMHGAGHEGDWRAGHRERHPHGGAGASVRIDPTQPAPIPAAHGKYARPVGSGVDGGLWRDTH</sequence>
<feature type="domain" description="Aminotransferase class V" evidence="10">
    <location>
        <begin position="4"/>
        <end position="217"/>
    </location>
</feature>
<keyword evidence="12" id="KW-1185">Reference proteome</keyword>
<dbReference type="InterPro" id="IPR000192">
    <property type="entry name" value="Aminotrans_V_dom"/>
</dbReference>
<evidence type="ECO:0000256" key="2">
    <source>
        <dbReference type="ARBA" id="ARBA00006490"/>
    </source>
</evidence>
<comment type="caution">
    <text evidence="11">The sequence shown here is derived from an EMBL/GenBank/DDBJ whole genome shotgun (WGS) entry which is preliminary data.</text>
</comment>
<dbReference type="InterPro" id="IPR015424">
    <property type="entry name" value="PyrdxlP-dep_Trfase"/>
</dbReference>
<dbReference type="PANTHER" id="PTHR11601">
    <property type="entry name" value="CYSTEINE DESULFURYLASE FAMILY MEMBER"/>
    <property type="match status" value="1"/>
</dbReference>
<evidence type="ECO:0000256" key="5">
    <source>
        <dbReference type="ARBA" id="ARBA00022898"/>
    </source>
</evidence>
<evidence type="ECO:0000313" key="12">
    <source>
        <dbReference type="Proteomes" id="UP001174909"/>
    </source>
</evidence>
<dbReference type="Pfam" id="PF00266">
    <property type="entry name" value="Aminotran_5"/>
    <property type="match status" value="1"/>
</dbReference>
<feature type="region of interest" description="Disordered" evidence="9">
    <location>
        <begin position="227"/>
        <end position="284"/>
    </location>
</feature>
<dbReference type="Gene3D" id="3.40.640.10">
    <property type="entry name" value="Type I PLP-dependent aspartate aminotransferase-like (Major domain)"/>
    <property type="match status" value="1"/>
</dbReference>
<dbReference type="GO" id="GO:0046872">
    <property type="term" value="F:metal ion binding"/>
    <property type="evidence" value="ECO:0007669"/>
    <property type="project" value="UniProtKB-KW"/>
</dbReference>
<evidence type="ECO:0000256" key="8">
    <source>
        <dbReference type="RuleBase" id="RU004504"/>
    </source>
</evidence>
<evidence type="ECO:0000256" key="3">
    <source>
        <dbReference type="ARBA" id="ARBA00012239"/>
    </source>
</evidence>
<dbReference type="InterPro" id="IPR015421">
    <property type="entry name" value="PyrdxlP-dep_Trfase_major"/>
</dbReference>
<dbReference type="EMBL" id="CASHTH010001055">
    <property type="protein sequence ID" value="CAI8010674.1"/>
    <property type="molecule type" value="Genomic_DNA"/>
</dbReference>
<dbReference type="EC" id="2.8.1.7" evidence="3"/>
<name>A0AA35W7Z0_GEOBA</name>
<keyword evidence="6" id="KW-0408">Iron</keyword>
<dbReference type="Proteomes" id="UP001174909">
    <property type="component" value="Unassembled WGS sequence"/>
</dbReference>
<feature type="compositionally biased region" description="Basic and acidic residues" evidence="9">
    <location>
        <begin position="227"/>
        <end position="236"/>
    </location>
</feature>
<proteinExistence type="inferred from homology"/>
<dbReference type="GO" id="GO:0031071">
    <property type="term" value="F:cysteine desulfurase activity"/>
    <property type="evidence" value="ECO:0007669"/>
    <property type="project" value="UniProtKB-EC"/>
</dbReference>
<evidence type="ECO:0000256" key="7">
    <source>
        <dbReference type="ARBA" id="ARBA00023014"/>
    </source>
</evidence>
<dbReference type="PANTHER" id="PTHR11601:SF34">
    <property type="entry name" value="CYSTEINE DESULFURASE"/>
    <property type="match status" value="1"/>
</dbReference>
<keyword evidence="4" id="KW-0479">Metal-binding</keyword>
<evidence type="ECO:0000256" key="9">
    <source>
        <dbReference type="SAM" id="MobiDB-lite"/>
    </source>
</evidence>
<dbReference type="PROSITE" id="PS00595">
    <property type="entry name" value="AA_TRANSFER_CLASS_5"/>
    <property type="match status" value="1"/>
</dbReference>
<evidence type="ECO:0000256" key="1">
    <source>
        <dbReference type="ARBA" id="ARBA00001933"/>
    </source>
</evidence>
<dbReference type="InterPro" id="IPR020578">
    <property type="entry name" value="Aminotrans_V_PyrdxlP_BS"/>
</dbReference>
<organism evidence="11 12">
    <name type="scientific">Geodia barretti</name>
    <name type="common">Barrett's horny sponge</name>
    <dbReference type="NCBI Taxonomy" id="519541"/>
    <lineage>
        <taxon>Eukaryota</taxon>
        <taxon>Metazoa</taxon>
        <taxon>Porifera</taxon>
        <taxon>Demospongiae</taxon>
        <taxon>Heteroscleromorpha</taxon>
        <taxon>Tetractinellida</taxon>
        <taxon>Astrophorina</taxon>
        <taxon>Geodiidae</taxon>
        <taxon>Geodia</taxon>
    </lineage>
</organism>
<gene>
    <name evidence="11" type="ORF">GBAR_LOCUS7004</name>
</gene>
<comment type="cofactor">
    <cofactor evidence="1 8">
        <name>pyridoxal 5'-phosphate</name>
        <dbReference type="ChEBI" id="CHEBI:597326"/>
    </cofactor>
</comment>
<dbReference type="Gene3D" id="3.90.1150.10">
    <property type="entry name" value="Aspartate Aminotransferase, domain 1"/>
    <property type="match status" value="1"/>
</dbReference>
<dbReference type="AlphaFoldDB" id="A0AA35W7Z0"/>
<evidence type="ECO:0000313" key="11">
    <source>
        <dbReference type="EMBL" id="CAI8010674.1"/>
    </source>
</evidence>
<accession>A0AA35W7Z0</accession>
<evidence type="ECO:0000259" key="10">
    <source>
        <dbReference type="Pfam" id="PF00266"/>
    </source>
</evidence>
<dbReference type="SUPFAM" id="SSF53383">
    <property type="entry name" value="PLP-dependent transferases"/>
    <property type="match status" value="1"/>
</dbReference>
<keyword evidence="5" id="KW-0663">Pyridoxal phosphate</keyword>
<protein>
    <recommendedName>
        <fullName evidence="3">cysteine desulfurase</fullName>
        <ecNumber evidence="3">2.8.1.7</ecNumber>
    </recommendedName>
</protein>
<dbReference type="FunFam" id="3.40.640.10:FF:000084">
    <property type="entry name" value="IscS-like cysteine desulfurase"/>
    <property type="match status" value="1"/>
</dbReference>
<evidence type="ECO:0000256" key="6">
    <source>
        <dbReference type="ARBA" id="ARBA00023004"/>
    </source>
</evidence>
<dbReference type="GO" id="GO:0051536">
    <property type="term" value="F:iron-sulfur cluster binding"/>
    <property type="evidence" value="ECO:0007669"/>
    <property type="project" value="UniProtKB-KW"/>
</dbReference>